<name>A0ACC1P9D5_9PEZI</name>
<proteinExistence type="predicted"/>
<evidence type="ECO:0000313" key="1">
    <source>
        <dbReference type="EMBL" id="KAJ2988310.1"/>
    </source>
</evidence>
<gene>
    <name evidence="1" type="ORF">NUW58_g4045</name>
</gene>
<dbReference type="EMBL" id="JAPDGR010000666">
    <property type="protein sequence ID" value="KAJ2988310.1"/>
    <property type="molecule type" value="Genomic_DNA"/>
</dbReference>
<accession>A0ACC1P9D5</accession>
<protein>
    <submittedName>
        <fullName evidence="1">Uncharacterized protein</fullName>
    </submittedName>
</protein>
<keyword evidence="2" id="KW-1185">Reference proteome</keyword>
<sequence>MPSVRVPARLPPTPTPTTTCEIPDPTANPVDWEAEVCQCGPYKGGHTYGPYTINNNWYQYIFQGYVRCDVRCNQKYPAQTRIHPSNASFQECIRACSGSFEKAKRAQEAGVEVRQDDEYWFCHGVNFIKGELCEFVGEIEDFTYTAGGSDCWIYPSFNPGVG</sequence>
<organism evidence="1 2">
    <name type="scientific">Xylaria curta</name>
    <dbReference type="NCBI Taxonomy" id="42375"/>
    <lineage>
        <taxon>Eukaryota</taxon>
        <taxon>Fungi</taxon>
        <taxon>Dikarya</taxon>
        <taxon>Ascomycota</taxon>
        <taxon>Pezizomycotina</taxon>
        <taxon>Sordariomycetes</taxon>
        <taxon>Xylariomycetidae</taxon>
        <taxon>Xylariales</taxon>
        <taxon>Xylariaceae</taxon>
        <taxon>Xylaria</taxon>
    </lineage>
</organism>
<reference evidence="1" key="1">
    <citation type="submission" date="2022-10" db="EMBL/GenBank/DDBJ databases">
        <title>Genome Sequence of Xylaria curta.</title>
        <authorList>
            <person name="Buettner E."/>
        </authorList>
    </citation>
    <scope>NUCLEOTIDE SEQUENCE</scope>
    <source>
        <strain evidence="1">Babe10</strain>
    </source>
</reference>
<dbReference type="Proteomes" id="UP001143856">
    <property type="component" value="Unassembled WGS sequence"/>
</dbReference>
<evidence type="ECO:0000313" key="2">
    <source>
        <dbReference type="Proteomes" id="UP001143856"/>
    </source>
</evidence>
<comment type="caution">
    <text evidence="1">The sequence shown here is derived from an EMBL/GenBank/DDBJ whole genome shotgun (WGS) entry which is preliminary data.</text>
</comment>